<keyword evidence="1" id="KW-0472">Membrane</keyword>
<sequence>AREPLDLMWENMDFPPRRAFNARMCTRILTVVLVVAVLVGIIRLRSVPLAHALSPPANKVWSIYNSTSCFELSDLKFYSDTHCTQELTNYTCVDPDSPGLSTTACQSMLTSFESASCPGANGNAYGVAVKFDEDTTVNCIAATLGPATTADFIQFEACDDSFVGGNLKNSEWEDNPQCTLLRPIDLPEDTTGTGGQTMVVERITDLETSCSRFDDTTEDAEQVLDRVESRGYTLVTEVAFEPRLSCFCDAKRQDSGPFWAWQSVAEDPSAEHEVCEDWLQVYRGKIWQSTLAGIVVVFANQLLKAIFGVIDKIKVFKSRTPPESSGDAWVPPEACGRIWSDGANWDQSRFQDNLSHEDLPALAFWDQDVFAAHAPRTQLQTGSMTNMCFTQASCAFPRKLDAREAGQQQEQT</sequence>
<comment type="caution">
    <text evidence="2">The sequence shown here is derived from an EMBL/GenBank/DDBJ whole genome shotgun (WGS) entry which is preliminary data.</text>
</comment>
<organism evidence="2 3">
    <name type="scientific">Prorocentrum cordatum</name>
    <dbReference type="NCBI Taxonomy" id="2364126"/>
    <lineage>
        <taxon>Eukaryota</taxon>
        <taxon>Sar</taxon>
        <taxon>Alveolata</taxon>
        <taxon>Dinophyceae</taxon>
        <taxon>Prorocentrales</taxon>
        <taxon>Prorocentraceae</taxon>
        <taxon>Prorocentrum</taxon>
    </lineage>
</organism>
<proteinExistence type="predicted"/>
<gene>
    <name evidence="2" type="ORF">PCOR1329_LOCUS48003</name>
</gene>
<evidence type="ECO:0000313" key="3">
    <source>
        <dbReference type="Proteomes" id="UP001189429"/>
    </source>
</evidence>
<evidence type="ECO:0000256" key="1">
    <source>
        <dbReference type="SAM" id="Phobius"/>
    </source>
</evidence>
<keyword evidence="1" id="KW-1133">Transmembrane helix</keyword>
<keyword evidence="3" id="KW-1185">Reference proteome</keyword>
<reference evidence="2" key="1">
    <citation type="submission" date="2023-10" db="EMBL/GenBank/DDBJ databases">
        <authorList>
            <person name="Chen Y."/>
            <person name="Shah S."/>
            <person name="Dougan E. K."/>
            <person name="Thang M."/>
            <person name="Chan C."/>
        </authorList>
    </citation>
    <scope>NUCLEOTIDE SEQUENCE [LARGE SCALE GENOMIC DNA]</scope>
</reference>
<dbReference type="Proteomes" id="UP001189429">
    <property type="component" value="Unassembled WGS sequence"/>
</dbReference>
<accession>A0ABN9UEY7</accession>
<dbReference type="EMBL" id="CAUYUJ010015788">
    <property type="protein sequence ID" value="CAK0858113.1"/>
    <property type="molecule type" value="Genomic_DNA"/>
</dbReference>
<keyword evidence="1" id="KW-0812">Transmembrane</keyword>
<name>A0ABN9UEY7_9DINO</name>
<protein>
    <submittedName>
        <fullName evidence="2">Uncharacterized protein</fullName>
    </submittedName>
</protein>
<feature type="non-terminal residue" evidence="2">
    <location>
        <position position="1"/>
    </location>
</feature>
<feature type="transmembrane region" description="Helical" evidence="1">
    <location>
        <begin position="20"/>
        <end position="42"/>
    </location>
</feature>
<evidence type="ECO:0000313" key="2">
    <source>
        <dbReference type="EMBL" id="CAK0858113.1"/>
    </source>
</evidence>